<feature type="domain" description="Transglutaminase-like" evidence="3">
    <location>
        <begin position="962"/>
        <end position="1028"/>
    </location>
</feature>
<protein>
    <recommendedName>
        <fullName evidence="3">Transglutaminase-like domain-containing protein</fullName>
    </recommendedName>
</protein>
<dbReference type="Gene3D" id="3.10.620.30">
    <property type="match status" value="1"/>
</dbReference>
<sequence>MILLYNIRGKIPMENPGPEIKYPPGERINEISSAGIGTEEVMTMASEEKAGKPACLYEFVQGACDWGLADPPPRVLVLKLDGQGEVQRQVFDGSPCDTRGVEALEIYNTGPGLSPEDLVIFHSGTREGDQYDRSGRRQGSHGRGTTISLTYLASLGVPVEIESNYQGHPWIGQTRLMPTTTGRTRVLTVDGEWEEGERNYTIFRILKPPPGIVGSLNRLPQRYLEANPRYKRARLVPVLPKAGTPYTQAVDKGMVELLDAGTVEFEGILPVVFCDKKAVATNSWDYFVLPWAIEGFADATDPSLRVRRGIASDELEGRGSAGCIVTRVLANCEDPEVFERLFRAIDQARKRTSYIQPREATGSILPERTGVKPAVSSAVQKAWVDCYGNAAVTMDPSLERVGGEELVPIRVAGDGLYNFLRACGIRDGADVLKITKKEKVGGLGEVYVDSIPPFAEAFLSLGEVKGAKISVSVSGGEPKIVITFPTDITINGFKSRRPGMEAKVLDILMAATKTPGIGVTSLISQSRGKRTVFDYEQYGFHDRPGIIDHTLKTTEYDASGGSADFEGTQLTLGGQTLAQASRRYETLAARLQKAWETKQAALVRKDKLEKKSRQVQDLEGQRREVLKQLQALAEQKRQQDEELRRLRETREEEQRMIEIFRKNPAAYLAETIWKGLPADKWSRSIRDGYKRLADNLRQFDWKEAFTPRPPHVSRRQLLKGAATVAGVYVGGGLVQTLIGPRLQGVSMPVTAAIPGIELLSGLGLVIYPPDFKVESLYPDIPCDGYFRTGVLDTPTLLLIGSIGWKKSEDNSVAEEIPQIASNQMPKDFMTRVNLVGPALGSPRVPIRAGEKVLAYSGARTQFARDQRTGEYQARCFGPITFYTAKENEAWRKNPPTETDTAKFLGDLSGLTQDWKDFITQVRDNPDLSSTDKAALALGAWGKKFVYDGSFLLELQYLGTRISDILSHVVNTARGICNVSSAGALSVLREVGVPCRINMGYVNNGSELRNVMSHEWLSIWNGEKWVDVETLGDNIAPGTEENFALAFALAEAVNKLKGDQSEALFGATSSIGTISADERERITNKEAFPDREELDLRKIPDALRTTFEALTGTVLSEEGFKMSAGKLAVAVGASVLGGFALGLAVDRKIHPSGAEQEVKSEVKQTPKEPKKVGSN</sequence>
<dbReference type="SUPFAM" id="SSF54001">
    <property type="entry name" value="Cysteine proteinases"/>
    <property type="match status" value="1"/>
</dbReference>
<dbReference type="EMBL" id="PFXB01000062">
    <property type="protein sequence ID" value="PJA37751.1"/>
    <property type="molecule type" value="Genomic_DNA"/>
</dbReference>
<keyword evidence="1" id="KW-0175">Coiled coil</keyword>
<dbReference type="Pfam" id="PF01841">
    <property type="entry name" value="Transglut_core"/>
    <property type="match status" value="1"/>
</dbReference>
<proteinExistence type="predicted"/>
<feature type="region of interest" description="Disordered" evidence="2">
    <location>
        <begin position="1151"/>
        <end position="1174"/>
    </location>
</feature>
<feature type="coiled-coil region" evidence="1">
    <location>
        <begin position="608"/>
        <end position="663"/>
    </location>
</feature>
<evidence type="ECO:0000259" key="3">
    <source>
        <dbReference type="Pfam" id="PF01841"/>
    </source>
</evidence>
<dbReference type="AlphaFoldDB" id="A0A2M7WXN9"/>
<reference evidence="5" key="1">
    <citation type="submission" date="2017-09" db="EMBL/GenBank/DDBJ databases">
        <title>Depth-based differentiation of microbial function through sediment-hosted aquifers and enrichment of novel symbionts in the deep terrestrial subsurface.</title>
        <authorList>
            <person name="Probst A.J."/>
            <person name="Ladd B."/>
            <person name="Jarett J.K."/>
            <person name="Geller-Mcgrath D.E."/>
            <person name="Sieber C.M.K."/>
            <person name="Emerson J.B."/>
            <person name="Anantharaman K."/>
            <person name="Thomas B.C."/>
            <person name="Malmstrom R."/>
            <person name="Stieglmeier M."/>
            <person name="Klingl A."/>
            <person name="Woyke T."/>
            <person name="Ryan C.M."/>
            <person name="Banfield J.F."/>
        </authorList>
    </citation>
    <scope>NUCLEOTIDE SEQUENCE [LARGE SCALE GENOMIC DNA]</scope>
</reference>
<evidence type="ECO:0000313" key="4">
    <source>
        <dbReference type="EMBL" id="PJA37751.1"/>
    </source>
</evidence>
<name>A0A2M7WXN9_UNCKA</name>
<evidence type="ECO:0000313" key="5">
    <source>
        <dbReference type="Proteomes" id="UP000230538"/>
    </source>
</evidence>
<feature type="compositionally biased region" description="Basic and acidic residues" evidence="2">
    <location>
        <begin position="1155"/>
        <end position="1174"/>
    </location>
</feature>
<dbReference type="Proteomes" id="UP000230538">
    <property type="component" value="Unassembled WGS sequence"/>
</dbReference>
<dbReference type="InterPro" id="IPR038765">
    <property type="entry name" value="Papain-like_cys_pep_sf"/>
</dbReference>
<evidence type="ECO:0000256" key="2">
    <source>
        <dbReference type="SAM" id="MobiDB-lite"/>
    </source>
</evidence>
<accession>A0A2M7WXN9</accession>
<organism evidence="4 5">
    <name type="scientific">candidate division WWE3 bacterium CG_4_9_14_3_um_filter_43_9</name>
    <dbReference type="NCBI Taxonomy" id="1975082"/>
    <lineage>
        <taxon>Bacteria</taxon>
        <taxon>Katanobacteria</taxon>
    </lineage>
</organism>
<gene>
    <name evidence="4" type="ORF">CO181_02245</name>
</gene>
<evidence type="ECO:0000256" key="1">
    <source>
        <dbReference type="SAM" id="Coils"/>
    </source>
</evidence>
<comment type="caution">
    <text evidence="4">The sequence shown here is derived from an EMBL/GenBank/DDBJ whole genome shotgun (WGS) entry which is preliminary data.</text>
</comment>
<dbReference type="InterPro" id="IPR002931">
    <property type="entry name" value="Transglutaminase-like"/>
</dbReference>